<proteinExistence type="predicted"/>
<dbReference type="AlphaFoldDB" id="A0A921QRI6"/>
<feature type="signal peptide" evidence="2">
    <location>
        <begin position="1"/>
        <end position="23"/>
    </location>
</feature>
<dbReference type="InterPro" id="IPR001938">
    <property type="entry name" value="Thaumatin"/>
</dbReference>
<keyword evidence="1" id="KW-1015">Disulfide bond</keyword>
<dbReference type="EMBL" id="CM027685">
    <property type="protein sequence ID" value="KAG0526473.1"/>
    <property type="molecule type" value="Genomic_DNA"/>
</dbReference>
<feature type="disulfide bond" evidence="1">
    <location>
        <begin position="42"/>
        <end position="242"/>
    </location>
</feature>
<dbReference type="InterPro" id="IPR037176">
    <property type="entry name" value="Osmotin/thaumatin-like_sf"/>
</dbReference>
<feature type="disulfide bond" evidence="1">
    <location>
        <begin position="168"/>
        <end position="230"/>
    </location>
</feature>
<dbReference type="PIRSF" id="PIRSF002703">
    <property type="entry name" value="Thaumatin"/>
    <property type="match status" value="1"/>
</dbReference>
<dbReference type="PRINTS" id="PR00347">
    <property type="entry name" value="THAUMATIN"/>
</dbReference>
<name>A0A921QRI6_SORBI</name>
<keyword evidence="2" id="KW-0732">Signal</keyword>
<feature type="disulfide bond" evidence="1">
    <location>
        <begin position="106"/>
        <end position="113"/>
    </location>
</feature>
<reference evidence="3" key="1">
    <citation type="journal article" date="2019" name="BMC Genomics">
        <title>A new reference genome for Sorghum bicolor reveals high levels of sequence similarity between sweet and grain genotypes: implications for the genetics of sugar metabolism.</title>
        <authorList>
            <person name="Cooper E.A."/>
            <person name="Brenton Z.W."/>
            <person name="Flinn B.S."/>
            <person name="Jenkins J."/>
            <person name="Shu S."/>
            <person name="Flowers D."/>
            <person name="Luo F."/>
            <person name="Wang Y."/>
            <person name="Xia P."/>
            <person name="Barry K."/>
            <person name="Daum C."/>
            <person name="Lipzen A."/>
            <person name="Yoshinaga Y."/>
            <person name="Schmutz J."/>
            <person name="Saski C."/>
            <person name="Vermerris W."/>
            <person name="Kresovich S."/>
        </authorList>
    </citation>
    <scope>NUCLEOTIDE SEQUENCE</scope>
</reference>
<dbReference type="InterPro" id="IPR017949">
    <property type="entry name" value="Thaumatin_CS"/>
</dbReference>
<dbReference type="PROSITE" id="PS00316">
    <property type="entry name" value="THAUMATIN_1"/>
    <property type="match status" value="1"/>
</dbReference>
<feature type="chain" id="PRO_5036926993" description="Thaumatin-like protein" evidence="2">
    <location>
        <begin position="24"/>
        <end position="255"/>
    </location>
</feature>
<dbReference type="Proteomes" id="UP000807115">
    <property type="component" value="Chromosome 6"/>
</dbReference>
<feature type="disulfide bond" evidence="1">
    <location>
        <begin position="173"/>
        <end position="210"/>
    </location>
</feature>
<dbReference type="PANTHER" id="PTHR31048">
    <property type="entry name" value="OS03G0233200 PROTEIN"/>
    <property type="match status" value="1"/>
</dbReference>
<dbReference type="SMART" id="SM00205">
    <property type="entry name" value="THN"/>
    <property type="match status" value="1"/>
</dbReference>
<gene>
    <name evidence="3" type="ORF">BDA96_06G148900</name>
</gene>
<comment type="caution">
    <text evidence="3">The sequence shown here is derived from an EMBL/GenBank/DDBJ whole genome shotgun (WGS) entry which is preliminary data.</text>
</comment>
<feature type="disulfide bond" evidence="1">
    <location>
        <begin position="181"/>
        <end position="196"/>
    </location>
</feature>
<feature type="disulfide bond" evidence="1">
    <location>
        <begin position="91"/>
        <end position="101"/>
    </location>
</feature>
<evidence type="ECO:0000313" key="4">
    <source>
        <dbReference type="Proteomes" id="UP000807115"/>
    </source>
</evidence>
<protein>
    <recommendedName>
        <fullName evidence="5">Thaumatin-like protein</fullName>
    </recommendedName>
</protein>
<dbReference type="SUPFAM" id="SSF49870">
    <property type="entry name" value="Osmotin, thaumatin-like protein"/>
    <property type="match status" value="1"/>
</dbReference>
<evidence type="ECO:0000256" key="2">
    <source>
        <dbReference type="SAM" id="SignalP"/>
    </source>
</evidence>
<organism evidence="3 4">
    <name type="scientific">Sorghum bicolor</name>
    <name type="common">Sorghum</name>
    <name type="synonym">Sorghum vulgare</name>
    <dbReference type="NCBI Taxonomy" id="4558"/>
    <lineage>
        <taxon>Eukaryota</taxon>
        <taxon>Viridiplantae</taxon>
        <taxon>Streptophyta</taxon>
        <taxon>Embryophyta</taxon>
        <taxon>Tracheophyta</taxon>
        <taxon>Spermatophyta</taxon>
        <taxon>Magnoliopsida</taxon>
        <taxon>Liliopsida</taxon>
        <taxon>Poales</taxon>
        <taxon>Poaceae</taxon>
        <taxon>PACMAD clade</taxon>
        <taxon>Panicoideae</taxon>
        <taxon>Andropogonodae</taxon>
        <taxon>Andropogoneae</taxon>
        <taxon>Sorghinae</taxon>
        <taxon>Sorghum</taxon>
    </lineage>
</organism>
<evidence type="ECO:0000256" key="1">
    <source>
        <dbReference type="PIRSR" id="PIRSR002703-1"/>
    </source>
</evidence>
<dbReference type="Gene3D" id="2.60.110.10">
    <property type="entry name" value="Thaumatin"/>
    <property type="match status" value="1"/>
</dbReference>
<dbReference type="Pfam" id="PF00314">
    <property type="entry name" value="Thaumatin"/>
    <property type="match status" value="1"/>
</dbReference>
<evidence type="ECO:0000313" key="3">
    <source>
        <dbReference type="EMBL" id="KAG0526473.1"/>
    </source>
</evidence>
<dbReference type="PROSITE" id="PS51367">
    <property type="entry name" value="THAUMATIN_2"/>
    <property type="match status" value="1"/>
</dbReference>
<reference evidence="3" key="2">
    <citation type="submission" date="2020-10" db="EMBL/GenBank/DDBJ databases">
        <authorList>
            <person name="Cooper E.A."/>
            <person name="Brenton Z.W."/>
            <person name="Flinn B.S."/>
            <person name="Jenkins J."/>
            <person name="Shu S."/>
            <person name="Flowers D."/>
            <person name="Luo F."/>
            <person name="Wang Y."/>
            <person name="Xia P."/>
            <person name="Barry K."/>
            <person name="Daum C."/>
            <person name="Lipzen A."/>
            <person name="Yoshinaga Y."/>
            <person name="Schmutz J."/>
            <person name="Saski C."/>
            <person name="Vermerris W."/>
            <person name="Kresovich S."/>
        </authorList>
    </citation>
    <scope>NUCLEOTIDE SEQUENCE</scope>
</reference>
<evidence type="ECO:0008006" key="5">
    <source>
        <dbReference type="Google" id="ProtNLM"/>
    </source>
</evidence>
<accession>A0A921QRI6</accession>
<sequence>MATTTRPACRALFTFLVVLGVSASDDFAPSPDVDTLDIKNNCSYRVAPVIAPRQGSPPLSFTPVELKGYEYFLGIPMPHGWSGRIWGRTDCSTDGNGRFACATGDCGSGRLECDGGGGGGPAPAATVAEFALGGKGGTDTYNISLADGYNLPMLVAPYGTSHGGGQQCAPTQCVLDLDSACPADQQVNASGRVVACRPSGNSNGSLKNACPTANSYAVVDAAASASSFSCAFVNNTYTVTFCPDNSEFDPKYYRT</sequence>